<sequence>MGYGTNLTPRQIVERLDQYIVGQKDAKQAVAVALRNRYRRSLLDEKLRDEINPKNILMIGPTGVGKTEIARRMAKLVNAPFVKVEATKFTEVGYVGRDVESMVRDLVETAVRLVKEEKMASVKERAEENANRRLVELLVPSQKKATSYKNPLEMLFGGGNQQEQDSNPSEEYNLQEKRKIIREKLAMGDLENEVVTVEVEEQQASMFDLLQGSGMEQMGMNMQDALSGLMPKKRKKRKLTVREARKVLTNEEAQKLIDMDEVTQEAVFRAEQSGIIFIDEIDKIASKNHGGSSADVSREGVQRDILPVVEGSTVVTKYGSVKTDHVLFMAAGAFHIAKPSDLIPELQGRFPIRVELTKLTVDDFFKILIEPDNALIKQYQALLATEGIQIEFSDDAIRKIAEVAFEVNQNTDNIGARRLHTILEKLLEDLSFEAPEISMEKVTITPQYVEEKLGAISKNKDLSQFIL</sequence>
<comment type="caution">
    <text evidence="8">The sequence shown here is derived from an EMBL/GenBank/DDBJ whole genome shotgun (WGS) entry which is preliminary data.</text>
</comment>
<dbReference type="GO" id="GO:0005524">
    <property type="term" value="F:ATP binding"/>
    <property type="evidence" value="ECO:0007669"/>
    <property type="project" value="UniProtKB-KW"/>
</dbReference>
<dbReference type="Gene3D" id="1.10.8.10">
    <property type="entry name" value="DNA helicase RuvA subunit, C-terminal domain"/>
    <property type="match status" value="1"/>
</dbReference>
<dbReference type="RefSeq" id="WP_307151320.1">
    <property type="nucleotide sequence ID" value="NZ_JAUSTU010000015.1"/>
</dbReference>
<keyword evidence="9" id="KW-1185">Reference proteome</keyword>
<feature type="domain" description="Clp ATPase C-terminal" evidence="7">
    <location>
        <begin position="359"/>
        <end position="453"/>
    </location>
</feature>
<dbReference type="NCBIfam" id="TIGR00390">
    <property type="entry name" value="hslU"/>
    <property type="match status" value="1"/>
</dbReference>
<keyword evidence="5" id="KW-0963">Cytoplasm</keyword>
<gene>
    <name evidence="5" type="primary">hslU</name>
    <name evidence="8" type="ORF">J2S07_003146</name>
</gene>
<dbReference type="NCBIfam" id="NF003544">
    <property type="entry name" value="PRK05201.1"/>
    <property type="match status" value="1"/>
</dbReference>
<dbReference type="Pfam" id="PF00004">
    <property type="entry name" value="AAA"/>
    <property type="match status" value="1"/>
</dbReference>
<evidence type="ECO:0000256" key="2">
    <source>
        <dbReference type="ARBA" id="ARBA00022741"/>
    </source>
</evidence>
<evidence type="ECO:0000313" key="9">
    <source>
        <dbReference type="Proteomes" id="UP001231362"/>
    </source>
</evidence>
<evidence type="ECO:0000256" key="1">
    <source>
        <dbReference type="ARBA" id="ARBA00009771"/>
    </source>
</evidence>
<dbReference type="EMBL" id="JAUSTU010000015">
    <property type="protein sequence ID" value="MDQ0156823.1"/>
    <property type="molecule type" value="Genomic_DNA"/>
</dbReference>
<dbReference type="PANTHER" id="PTHR48102:SF3">
    <property type="entry name" value="ATP-DEPENDENT PROTEASE ATPASE SUBUNIT HSLU"/>
    <property type="match status" value="1"/>
</dbReference>
<feature type="binding site" evidence="5">
    <location>
        <position position="417"/>
    </location>
    <ligand>
        <name>ATP</name>
        <dbReference type="ChEBI" id="CHEBI:30616"/>
    </ligand>
</feature>
<dbReference type="SUPFAM" id="SSF52540">
    <property type="entry name" value="P-loop containing nucleoside triphosphate hydrolases"/>
    <property type="match status" value="1"/>
</dbReference>
<dbReference type="InterPro" id="IPR003593">
    <property type="entry name" value="AAA+_ATPase"/>
</dbReference>
<dbReference type="GO" id="GO:0006508">
    <property type="term" value="P:proteolysis"/>
    <property type="evidence" value="ECO:0007669"/>
    <property type="project" value="UniProtKB-KW"/>
</dbReference>
<dbReference type="InterPro" id="IPR019489">
    <property type="entry name" value="Clp_ATPase_C"/>
</dbReference>
<name>A0ABT9V797_9BACL</name>
<dbReference type="InterPro" id="IPR050052">
    <property type="entry name" value="ATP-dep_Clp_protease_ClpX"/>
</dbReference>
<keyword evidence="2 5" id="KW-0547">Nucleotide-binding</keyword>
<dbReference type="Gene3D" id="3.40.50.300">
    <property type="entry name" value="P-loop containing nucleotide triphosphate hydrolases"/>
    <property type="match status" value="2"/>
</dbReference>
<evidence type="ECO:0000256" key="4">
    <source>
        <dbReference type="ARBA" id="ARBA00023186"/>
    </source>
</evidence>
<comment type="similarity">
    <text evidence="1 5">Belongs to the ClpX chaperone family. HslU subfamily.</text>
</comment>
<evidence type="ECO:0000256" key="5">
    <source>
        <dbReference type="HAMAP-Rule" id="MF_00249"/>
    </source>
</evidence>
<accession>A0ABT9V797</accession>
<dbReference type="Pfam" id="PF10431">
    <property type="entry name" value="ClpB_D2-small"/>
    <property type="match status" value="1"/>
</dbReference>
<feature type="domain" description="AAA+ ATPase" evidence="6">
    <location>
        <begin position="52"/>
        <end position="356"/>
    </location>
</feature>
<dbReference type="HAMAP" id="MF_00249">
    <property type="entry name" value="HslU"/>
    <property type="match status" value="1"/>
</dbReference>
<proteinExistence type="inferred from homology"/>
<evidence type="ECO:0000313" key="8">
    <source>
        <dbReference type="EMBL" id="MDQ0156823.1"/>
    </source>
</evidence>
<reference evidence="8 9" key="1">
    <citation type="submission" date="2023-07" db="EMBL/GenBank/DDBJ databases">
        <title>Genomic Encyclopedia of Type Strains, Phase IV (KMG-IV): sequencing the most valuable type-strain genomes for metagenomic binning, comparative biology and taxonomic classification.</title>
        <authorList>
            <person name="Goeker M."/>
        </authorList>
    </citation>
    <scope>NUCLEOTIDE SEQUENCE [LARGE SCALE GENOMIC DNA]</scope>
    <source>
        <strain evidence="8 9">DSM 23948</strain>
    </source>
</reference>
<feature type="binding site" evidence="5">
    <location>
        <position position="21"/>
    </location>
    <ligand>
        <name>ATP</name>
        <dbReference type="ChEBI" id="CHEBI:30616"/>
    </ligand>
</feature>
<dbReference type="CDD" id="cd19498">
    <property type="entry name" value="RecA-like_HslU"/>
    <property type="match status" value="1"/>
</dbReference>
<dbReference type="Gene3D" id="1.10.8.60">
    <property type="match status" value="1"/>
</dbReference>
<organism evidence="8 9">
    <name type="scientific">Anoxybacillus andreesenii</name>
    <dbReference type="NCBI Taxonomy" id="1325932"/>
    <lineage>
        <taxon>Bacteria</taxon>
        <taxon>Bacillati</taxon>
        <taxon>Bacillota</taxon>
        <taxon>Bacilli</taxon>
        <taxon>Bacillales</taxon>
        <taxon>Anoxybacillaceae</taxon>
        <taxon>Anoxybacillus</taxon>
    </lineage>
</organism>
<dbReference type="GO" id="GO:0008233">
    <property type="term" value="F:peptidase activity"/>
    <property type="evidence" value="ECO:0007669"/>
    <property type="project" value="UniProtKB-KW"/>
</dbReference>
<evidence type="ECO:0000259" key="6">
    <source>
        <dbReference type="SMART" id="SM00382"/>
    </source>
</evidence>
<feature type="binding site" evidence="5">
    <location>
        <position position="345"/>
    </location>
    <ligand>
        <name>ATP</name>
        <dbReference type="ChEBI" id="CHEBI:30616"/>
    </ligand>
</feature>
<keyword evidence="8" id="KW-0378">Hydrolase</keyword>
<dbReference type="PANTHER" id="PTHR48102">
    <property type="entry name" value="ATP-DEPENDENT CLP PROTEASE ATP-BINDING SUBUNIT CLPX-LIKE, MITOCHONDRIAL-RELATED"/>
    <property type="match status" value="1"/>
</dbReference>
<comment type="subunit">
    <text evidence="5">A double ring-shaped homohexamer of HslV is capped on each side by a ring-shaped HslU homohexamer. The assembly of the HslU/HslV complex is dependent on binding of ATP.</text>
</comment>
<dbReference type="InterPro" id="IPR004491">
    <property type="entry name" value="HslU"/>
</dbReference>
<dbReference type="InterPro" id="IPR027417">
    <property type="entry name" value="P-loop_NTPase"/>
</dbReference>
<dbReference type="SMART" id="SM00382">
    <property type="entry name" value="AAA"/>
    <property type="match status" value="1"/>
</dbReference>
<feature type="binding site" evidence="5">
    <location>
        <position position="279"/>
    </location>
    <ligand>
        <name>ATP</name>
        <dbReference type="ChEBI" id="CHEBI:30616"/>
    </ligand>
</feature>
<protein>
    <recommendedName>
        <fullName evidence="5">ATP-dependent protease ATPase subunit HslU</fullName>
    </recommendedName>
    <alternativeName>
        <fullName evidence="5">Unfoldase HslU</fullName>
    </alternativeName>
</protein>
<keyword evidence="3 5" id="KW-0067">ATP-binding</keyword>
<keyword evidence="8" id="KW-0645">Protease</keyword>
<evidence type="ECO:0000256" key="3">
    <source>
        <dbReference type="ARBA" id="ARBA00022840"/>
    </source>
</evidence>
<dbReference type="InterPro" id="IPR003959">
    <property type="entry name" value="ATPase_AAA_core"/>
</dbReference>
<keyword evidence="4 5" id="KW-0143">Chaperone</keyword>
<dbReference type="Pfam" id="PF07724">
    <property type="entry name" value="AAA_2"/>
    <property type="match status" value="1"/>
</dbReference>
<comment type="function">
    <text evidence="5">ATPase subunit of a proteasome-like degradation complex; this subunit has chaperone activity. The binding of ATP and its subsequent hydrolysis by HslU are essential for unfolding of protein substrates subsequently hydrolyzed by HslV. HslU recognizes the N-terminal part of its protein substrates and unfolds these before they are guided to HslV for hydrolysis.</text>
</comment>
<feature type="binding site" evidence="5">
    <location>
        <begin position="63"/>
        <end position="68"/>
    </location>
    <ligand>
        <name>ATP</name>
        <dbReference type="ChEBI" id="CHEBI:30616"/>
    </ligand>
</feature>
<evidence type="ECO:0000259" key="7">
    <source>
        <dbReference type="SMART" id="SM01086"/>
    </source>
</evidence>
<dbReference type="Proteomes" id="UP001231362">
    <property type="component" value="Unassembled WGS sequence"/>
</dbReference>
<comment type="subcellular location">
    <subcellularLocation>
        <location evidence="5">Cytoplasm</location>
    </subcellularLocation>
</comment>
<dbReference type="SMART" id="SM01086">
    <property type="entry name" value="ClpB_D2-small"/>
    <property type="match status" value="1"/>
</dbReference>